<reference evidence="1 2" key="1">
    <citation type="submission" date="2022-11" db="EMBL/GenBank/DDBJ databases">
        <title>Spartinivicinus poritis sp. nov., isolated from scleractinian coral Porites lutea.</title>
        <authorList>
            <person name="Zhang G."/>
            <person name="Cai L."/>
            <person name="Wei Q."/>
        </authorList>
    </citation>
    <scope>NUCLEOTIDE SEQUENCE [LARGE SCALE GENOMIC DNA]</scope>
    <source>
        <strain evidence="1 2">A2-2</strain>
    </source>
</reference>
<evidence type="ECO:0000313" key="1">
    <source>
        <dbReference type="EMBL" id="MDE1461991.1"/>
    </source>
</evidence>
<accession>A0ABT5U6J8</accession>
<protein>
    <recommendedName>
        <fullName evidence="3">Peptidase MA-like domain-containing protein</fullName>
    </recommendedName>
</protein>
<gene>
    <name evidence="1" type="ORF">ORQ98_08410</name>
</gene>
<evidence type="ECO:0008006" key="3">
    <source>
        <dbReference type="Google" id="ProtNLM"/>
    </source>
</evidence>
<proteinExistence type="predicted"/>
<dbReference type="EMBL" id="JAPMOU010000008">
    <property type="protein sequence ID" value="MDE1461991.1"/>
    <property type="molecule type" value="Genomic_DNA"/>
</dbReference>
<dbReference type="Proteomes" id="UP001528823">
    <property type="component" value="Unassembled WGS sequence"/>
</dbReference>
<organism evidence="1 2">
    <name type="scientific">Spartinivicinus poritis</name>
    <dbReference type="NCBI Taxonomy" id="2994640"/>
    <lineage>
        <taxon>Bacteria</taxon>
        <taxon>Pseudomonadati</taxon>
        <taxon>Pseudomonadota</taxon>
        <taxon>Gammaproteobacteria</taxon>
        <taxon>Oceanospirillales</taxon>
        <taxon>Zooshikellaceae</taxon>
        <taxon>Spartinivicinus</taxon>
    </lineage>
</organism>
<dbReference type="RefSeq" id="WP_274688350.1">
    <property type="nucleotide sequence ID" value="NZ_JAPMOU010000008.1"/>
</dbReference>
<name>A0ABT5U6J8_9GAMM</name>
<sequence>MATASKNNHYYYVDYEVNLQPATKTAQVAIKLNKNAQFIRSIRLKTDSQRYLDFKGSGQVEVKEDFVLWQPNGKPGSLTYTVKMNHQRKSGRYDSIITDSWALFRGFDVIPQLRIDMQDGTESKAKLHFKMPKGWSIATPYIRYTSGAYKVDHPKSAFDRPKGWIVAGDIGVKRETIKGIKVAVGAPKKQSARRLDILALLNWNLPVFLDIFPDFPKRINIVSANDPMWRGALSGPSSLFLHADRPLITEDGTSPPIHELIHVAMSARAEPGHDWLVEGLAEYYSLEIMRRSGTITQERFEKSIKEQVSRGKKISKLKVDRSYGPITAKAVGILYKVDQEIRQRTHNKASLDNVIRLLANPNVPITLQEAQRITEKLVGAPLESLQNIR</sequence>
<comment type="caution">
    <text evidence="1">The sequence shown here is derived from an EMBL/GenBank/DDBJ whole genome shotgun (WGS) entry which is preliminary data.</text>
</comment>
<evidence type="ECO:0000313" key="2">
    <source>
        <dbReference type="Proteomes" id="UP001528823"/>
    </source>
</evidence>
<keyword evidence="2" id="KW-1185">Reference proteome</keyword>